<keyword evidence="2" id="KW-1185">Reference proteome</keyword>
<comment type="caution">
    <text evidence="1">The sequence shown here is derived from an EMBL/GenBank/DDBJ whole genome shotgun (WGS) entry which is preliminary data.</text>
</comment>
<name>A0ABW5YW06_9SPHI</name>
<sequence>MQNHYNYVFDNITNTYNFVTRNSILYRVAFVVDETFSAISGETIPNMFQLVVEKATETLESYDAKVFKTIEDIVEKFFQTVENSLIYICSDDDKKSKLRHDIFDRWYKNSPYHHAIIKLDNIISFNLENQETQKLYTSMMFHKDNSNSKKIIHIYTQISSALLDEK</sequence>
<protein>
    <submittedName>
        <fullName evidence="1">DUF6169 family protein</fullName>
    </submittedName>
</protein>
<gene>
    <name evidence="1" type="ORF">ACFS6I_12230</name>
</gene>
<dbReference type="Pfam" id="PF19666">
    <property type="entry name" value="DUF6169"/>
    <property type="match status" value="1"/>
</dbReference>
<dbReference type="RefSeq" id="WP_380920892.1">
    <property type="nucleotide sequence ID" value="NZ_JBHUPE010000004.1"/>
</dbReference>
<reference evidence="2" key="1">
    <citation type="journal article" date="2019" name="Int. J. Syst. Evol. Microbiol.">
        <title>The Global Catalogue of Microorganisms (GCM) 10K type strain sequencing project: providing services to taxonomists for standard genome sequencing and annotation.</title>
        <authorList>
            <consortium name="The Broad Institute Genomics Platform"/>
            <consortium name="The Broad Institute Genome Sequencing Center for Infectious Disease"/>
            <person name="Wu L."/>
            <person name="Ma J."/>
        </authorList>
    </citation>
    <scope>NUCLEOTIDE SEQUENCE [LARGE SCALE GENOMIC DNA]</scope>
    <source>
        <strain evidence="2">KCTC 22209</strain>
    </source>
</reference>
<organism evidence="1 2">
    <name type="scientific">Sphingobacterium anhuiense</name>
    <dbReference type="NCBI Taxonomy" id="493780"/>
    <lineage>
        <taxon>Bacteria</taxon>
        <taxon>Pseudomonadati</taxon>
        <taxon>Bacteroidota</taxon>
        <taxon>Sphingobacteriia</taxon>
        <taxon>Sphingobacteriales</taxon>
        <taxon>Sphingobacteriaceae</taxon>
        <taxon>Sphingobacterium</taxon>
    </lineage>
</organism>
<evidence type="ECO:0000313" key="1">
    <source>
        <dbReference type="EMBL" id="MFD2904699.1"/>
    </source>
</evidence>
<accession>A0ABW5YW06</accession>
<evidence type="ECO:0000313" key="2">
    <source>
        <dbReference type="Proteomes" id="UP001597509"/>
    </source>
</evidence>
<dbReference type="EMBL" id="JBHUPE010000004">
    <property type="protein sequence ID" value="MFD2904699.1"/>
    <property type="molecule type" value="Genomic_DNA"/>
</dbReference>
<dbReference type="InterPro" id="IPR046167">
    <property type="entry name" value="DUF6169"/>
</dbReference>
<dbReference type="Proteomes" id="UP001597509">
    <property type="component" value="Unassembled WGS sequence"/>
</dbReference>
<proteinExistence type="predicted"/>